<evidence type="ECO:0000313" key="2">
    <source>
        <dbReference type="EMBL" id="PRQ45897.1"/>
    </source>
</evidence>
<feature type="region of interest" description="Disordered" evidence="1">
    <location>
        <begin position="287"/>
        <end position="329"/>
    </location>
</feature>
<sequence length="362" mass="40288">MAMASTLQGVFVDTNLGTRLAIDVSRDITARDFKREFEREHFKCFSKSGEIQVSALMVERKSCLYHLADSMTIKSVFQKVDGTWFLHAEVRALSDCSRPCLHNYLASNVVDHVFEGSDVSHPSNPENFVMSTAKSITKGNCKRWRGKRIRRQQPLLGKLGKLFYFAKKRKRRKNIHLPAEVDQTGMEIVGVDDTAVPTHIDENKTALNDCASSKEVEPAEEMASILRRDELTVTSSEAVVSVSGIINKYFLNLSEDGGDVSPTTSVTSRVHSSSKQHLKTKVGDICSSRQVTPSASRSSTKFSAKNLLPRPSPSPTNFGGRRYKHDKPEVGKRLVMASYSLGISPSKKHPAIHLCSFKQEKV</sequence>
<dbReference type="STRING" id="74649.A0A2P6RHK5"/>
<accession>A0A2P6RHK5</accession>
<feature type="compositionally biased region" description="Polar residues" evidence="1">
    <location>
        <begin position="287"/>
        <end position="303"/>
    </location>
</feature>
<evidence type="ECO:0000313" key="3">
    <source>
        <dbReference type="Proteomes" id="UP000238479"/>
    </source>
</evidence>
<dbReference type="Proteomes" id="UP000238479">
    <property type="component" value="Chromosome 3"/>
</dbReference>
<gene>
    <name evidence="2" type="ORF">RchiOBHm_Chr3g0496661</name>
</gene>
<dbReference type="AlphaFoldDB" id="A0A2P6RHK5"/>
<name>A0A2P6RHK5_ROSCH</name>
<keyword evidence="3" id="KW-1185">Reference proteome</keyword>
<dbReference type="OMA" id="QMKGSIF"/>
<evidence type="ECO:0000256" key="1">
    <source>
        <dbReference type="SAM" id="MobiDB-lite"/>
    </source>
</evidence>
<protein>
    <submittedName>
        <fullName evidence="2">Uncharacterized protein</fullName>
    </submittedName>
</protein>
<reference evidence="2 3" key="1">
    <citation type="journal article" date="2018" name="Nat. Genet.">
        <title>The Rosa genome provides new insights in the design of modern roses.</title>
        <authorList>
            <person name="Bendahmane M."/>
        </authorList>
    </citation>
    <scope>NUCLEOTIDE SEQUENCE [LARGE SCALE GENOMIC DNA]</scope>
    <source>
        <strain evidence="3">cv. Old Blush</strain>
    </source>
</reference>
<dbReference type="EMBL" id="PDCK01000041">
    <property type="protein sequence ID" value="PRQ45897.1"/>
    <property type="molecule type" value="Genomic_DNA"/>
</dbReference>
<dbReference type="Gramene" id="PRQ45897">
    <property type="protein sequence ID" value="PRQ45897"/>
    <property type="gene ID" value="RchiOBHm_Chr3g0496661"/>
</dbReference>
<comment type="caution">
    <text evidence="2">The sequence shown here is derived from an EMBL/GenBank/DDBJ whole genome shotgun (WGS) entry which is preliminary data.</text>
</comment>
<proteinExistence type="predicted"/>
<organism evidence="2 3">
    <name type="scientific">Rosa chinensis</name>
    <name type="common">China rose</name>
    <dbReference type="NCBI Taxonomy" id="74649"/>
    <lineage>
        <taxon>Eukaryota</taxon>
        <taxon>Viridiplantae</taxon>
        <taxon>Streptophyta</taxon>
        <taxon>Embryophyta</taxon>
        <taxon>Tracheophyta</taxon>
        <taxon>Spermatophyta</taxon>
        <taxon>Magnoliopsida</taxon>
        <taxon>eudicotyledons</taxon>
        <taxon>Gunneridae</taxon>
        <taxon>Pentapetalae</taxon>
        <taxon>rosids</taxon>
        <taxon>fabids</taxon>
        <taxon>Rosales</taxon>
        <taxon>Rosaceae</taxon>
        <taxon>Rosoideae</taxon>
        <taxon>Rosoideae incertae sedis</taxon>
        <taxon>Rosa</taxon>
    </lineage>
</organism>